<protein>
    <submittedName>
        <fullName evidence="1">Uncharacterized protein</fullName>
    </submittedName>
</protein>
<evidence type="ECO:0000313" key="1">
    <source>
        <dbReference type="EMBL" id="MSV24025.1"/>
    </source>
</evidence>
<organism evidence="1 2">
    <name type="scientific">Selenomonas montiformis</name>
    <dbReference type="NCBI Taxonomy" id="2652285"/>
    <lineage>
        <taxon>Bacteria</taxon>
        <taxon>Bacillati</taxon>
        <taxon>Bacillota</taxon>
        <taxon>Negativicutes</taxon>
        <taxon>Selenomonadales</taxon>
        <taxon>Selenomonadaceae</taxon>
        <taxon>Selenomonas</taxon>
    </lineage>
</organism>
<dbReference type="AlphaFoldDB" id="A0A6I2UUK1"/>
<dbReference type="EMBL" id="VUNL01000002">
    <property type="protein sequence ID" value="MSV24025.1"/>
    <property type="molecule type" value="Genomic_DNA"/>
</dbReference>
<sequence>MIDLPAGWQEAASKIDWSAVQDKVKDYGPVLQVIQATWDKESLLAISRGKLFVPDDVVNQALARQIPADGPIRSVTIASHADGRMDIHADTCRVGMVELSGSLQEFVHKGDQSYMTYRVRERNLPSHGLMSWVFSRVSLSMASRLMGNLNFSDDLPMKIHHNTIRVDYSKVLEASDLGQTEFRGHRLSEMIEITGAVPKDGGLEFSTRLNVPDDVKEALLQIVQ</sequence>
<name>A0A6I2UUK1_9FIRM</name>
<keyword evidence="2" id="KW-1185">Reference proteome</keyword>
<dbReference type="Proteomes" id="UP000430222">
    <property type="component" value="Unassembled WGS sequence"/>
</dbReference>
<dbReference type="RefSeq" id="WP_154619760.1">
    <property type="nucleotide sequence ID" value="NZ_CBCTNG010000001.1"/>
</dbReference>
<reference evidence="1 2" key="1">
    <citation type="submission" date="2019-08" db="EMBL/GenBank/DDBJ databases">
        <title>In-depth cultivation of the pig gut microbiome towards novel bacterial diversity and tailored functional studies.</title>
        <authorList>
            <person name="Wylensek D."/>
            <person name="Hitch T.C.A."/>
            <person name="Clavel T."/>
        </authorList>
    </citation>
    <scope>NUCLEOTIDE SEQUENCE [LARGE SCALE GENOMIC DNA]</scope>
    <source>
        <strain evidence="2">WCA-380-WT-3B3</strain>
    </source>
</reference>
<proteinExistence type="predicted"/>
<accession>A0A6I2UUK1</accession>
<gene>
    <name evidence="1" type="ORF">FYJ78_02250</name>
</gene>
<evidence type="ECO:0000313" key="2">
    <source>
        <dbReference type="Proteomes" id="UP000430222"/>
    </source>
</evidence>
<comment type="caution">
    <text evidence="1">The sequence shown here is derived from an EMBL/GenBank/DDBJ whole genome shotgun (WGS) entry which is preliminary data.</text>
</comment>